<dbReference type="EMBL" id="JAAXKZ010000002">
    <property type="protein sequence ID" value="NMH90181.1"/>
    <property type="molecule type" value="Genomic_DNA"/>
</dbReference>
<evidence type="ECO:0000313" key="1">
    <source>
        <dbReference type="EMBL" id="NMH90181.1"/>
    </source>
</evidence>
<comment type="caution">
    <text evidence="1">The sequence shown here is derived from an EMBL/GenBank/DDBJ whole genome shotgun (WGS) entry which is preliminary data.</text>
</comment>
<reference evidence="1 2" key="1">
    <citation type="submission" date="2020-04" db="EMBL/GenBank/DDBJ databases">
        <authorList>
            <person name="Klaysubun C."/>
            <person name="Duangmal K."/>
            <person name="Lipun K."/>
        </authorList>
    </citation>
    <scope>NUCLEOTIDE SEQUENCE [LARGE SCALE GENOMIC DNA]</scope>
    <source>
        <strain evidence="1 2">DSM 45300</strain>
    </source>
</reference>
<gene>
    <name evidence="1" type="ORF">HF519_00925</name>
</gene>
<keyword evidence="2" id="KW-1185">Reference proteome</keyword>
<evidence type="ECO:0008006" key="3">
    <source>
        <dbReference type="Google" id="ProtNLM"/>
    </source>
</evidence>
<evidence type="ECO:0000313" key="2">
    <source>
        <dbReference type="Proteomes" id="UP000586918"/>
    </source>
</evidence>
<dbReference type="RefSeq" id="WP_169409677.1">
    <property type="nucleotide sequence ID" value="NZ_JAAXKZ010000002.1"/>
</dbReference>
<organism evidence="1 2">
    <name type="scientific">Pseudonocardia bannensis</name>
    <dbReference type="NCBI Taxonomy" id="630973"/>
    <lineage>
        <taxon>Bacteria</taxon>
        <taxon>Bacillati</taxon>
        <taxon>Actinomycetota</taxon>
        <taxon>Actinomycetes</taxon>
        <taxon>Pseudonocardiales</taxon>
        <taxon>Pseudonocardiaceae</taxon>
        <taxon>Pseudonocardia</taxon>
    </lineage>
</organism>
<accession>A0A848DC22</accession>
<name>A0A848DC22_9PSEU</name>
<dbReference type="AlphaFoldDB" id="A0A848DC22"/>
<protein>
    <recommendedName>
        <fullName evidence="3">Guanylate cyclase domain-containing protein</fullName>
    </recommendedName>
</protein>
<dbReference type="Proteomes" id="UP000586918">
    <property type="component" value="Unassembled WGS sequence"/>
</dbReference>
<proteinExistence type="predicted"/>
<sequence length="242" mass="25274">MTSARRLCVAVDLEGYSRRSLPDQERAQERIVDLLDASWVASGVPRYAVSRQPTGDGELALLGEGVAETEALPAFLTALRAGLRSVNRAAGGGPRMRLRVAAHAGNAGPGPNGFVGHAVIRTCRLVASAALHTALAEHPGSDLGLIVSDSLFEDVAGLGRGVDLADWGFEPVHVVDLAKWFSAHAWLHVDGRAPGVAATVHTRAAAEPWLRIDVADGGNVGSIVQAGVLHGGLVLNPPPPRR</sequence>